<dbReference type="PIRSF" id="PIRSF016578">
    <property type="entry name" value="HsaA"/>
    <property type="match status" value="1"/>
</dbReference>
<dbReference type="SUPFAM" id="SSF56645">
    <property type="entry name" value="Acyl-CoA dehydrogenase NM domain-like"/>
    <property type="match status" value="1"/>
</dbReference>
<dbReference type="InterPro" id="IPR009100">
    <property type="entry name" value="AcylCoA_DH/oxidase_NM_dom_sf"/>
</dbReference>
<dbReference type="Pfam" id="PF02771">
    <property type="entry name" value="Acyl-CoA_dh_N"/>
    <property type="match status" value="1"/>
</dbReference>
<comment type="caution">
    <text evidence="5">The sequence shown here is derived from an EMBL/GenBank/DDBJ whole genome shotgun (WGS) entry which is preliminary data.</text>
</comment>
<dbReference type="Proteomes" id="UP001596161">
    <property type="component" value="Unassembled WGS sequence"/>
</dbReference>
<dbReference type="Gene3D" id="2.40.110.10">
    <property type="entry name" value="Butyryl-CoA Dehydrogenase, subunit A, domain 2"/>
    <property type="match status" value="1"/>
</dbReference>
<feature type="domain" description="Acyl-CoA dehydrogenase C-terminal" evidence="4">
    <location>
        <begin position="236"/>
        <end position="364"/>
    </location>
</feature>
<dbReference type="Pfam" id="PF08028">
    <property type="entry name" value="Acyl-CoA_dh_2"/>
    <property type="match status" value="1"/>
</dbReference>
<evidence type="ECO:0000259" key="3">
    <source>
        <dbReference type="Pfam" id="PF02771"/>
    </source>
</evidence>
<proteinExistence type="inferred from homology"/>
<reference evidence="6" key="1">
    <citation type="journal article" date="2019" name="Int. J. Syst. Evol. Microbiol.">
        <title>The Global Catalogue of Microorganisms (GCM) 10K type strain sequencing project: providing services to taxonomists for standard genome sequencing and annotation.</title>
        <authorList>
            <consortium name="The Broad Institute Genomics Platform"/>
            <consortium name="The Broad Institute Genome Sequencing Center for Infectious Disease"/>
            <person name="Wu L."/>
            <person name="Ma J."/>
        </authorList>
    </citation>
    <scope>NUCLEOTIDE SEQUENCE [LARGE SCALE GENOMIC DNA]</scope>
    <source>
        <strain evidence="6">KACC 12602</strain>
    </source>
</reference>
<gene>
    <name evidence="5" type="ORF">ACFPIB_06920</name>
</gene>
<sequence length="370" mass="42047">MLSEQILIRENNVQFFNEEIIQQVRNYSRKLEETGKLSPEILTYIYEHQLFKLFLPKSLHGAEMPLPEALAIFEEAAKIDGSFGWLVTIGFGGNFFSAYLNENIAEMLFLPENAVVAGSGAITGTAVKQENGYIVNGQWQFCSGAHHATIFTANCKIEATKTEVEMVRSFVLLPDQVTIIEDWKTFGMQGTGSHSIKTENAFVPAERTFDLSQPPLLFPDYLLYKYPFWQFAEVSFAVVALGVGLHFLEEAFAALEQNRQRRQDPSTERYAFIREKFENAHDELLQARTAFYAAVNESWQEMETQQMLSEEMKKTVSKASKKVAKVARQAAHEMFPYLGMAAATQTSLLNQLFRDLHTVCQHTTLISYEE</sequence>
<dbReference type="EMBL" id="JBHSKT010000003">
    <property type="protein sequence ID" value="MFC5270332.1"/>
    <property type="molecule type" value="Genomic_DNA"/>
</dbReference>
<organism evidence="5 6">
    <name type="scientific">Adhaeribacter terreus</name>
    <dbReference type="NCBI Taxonomy" id="529703"/>
    <lineage>
        <taxon>Bacteria</taxon>
        <taxon>Pseudomonadati</taxon>
        <taxon>Bacteroidota</taxon>
        <taxon>Cytophagia</taxon>
        <taxon>Cytophagales</taxon>
        <taxon>Hymenobacteraceae</taxon>
        <taxon>Adhaeribacter</taxon>
    </lineage>
</organism>
<dbReference type="InterPro" id="IPR037069">
    <property type="entry name" value="AcylCoA_DH/ox_N_sf"/>
</dbReference>
<evidence type="ECO:0000256" key="2">
    <source>
        <dbReference type="ARBA" id="ARBA00049661"/>
    </source>
</evidence>
<dbReference type="Gene3D" id="1.10.540.10">
    <property type="entry name" value="Acyl-CoA dehydrogenase/oxidase, N-terminal domain"/>
    <property type="match status" value="1"/>
</dbReference>
<accession>A0ABW0E7H3</accession>
<dbReference type="PANTHER" id="PTHR48083">
    <property type="entry name" value="MEDIUM-CHAIN SPECIFIC ACYL-COA DEHYDROGENASE, MITOCHONDRIAL-RELATED"/>
    <property type="match status" value="1"/>
</dbReference>
<dbReference type="InterPro" id="IPR013786">
    <property type="entry name" value="AcylCoA_DH/ox_N"/>
</dbReference>
<evidence type="ECO:0000313" key="5">
    <source>
        <dbReference type="EMBL" id="MFC5270332.1"/>
    </source>
</evidence>
<comment type="similarity">
    <text evidence="2">Belongs to the HpaH/HsaA monooxygenase family.</text>
</comment>
<dbReference type="InterPro" id="IPR046373">
    <property type="entry name" value="Acyl-CoA_Oxase/DH_mid-dom_sf"/>
</dbReference>
<evidence type="ECO:0000313" key="6">
    <source>
        <dbReference type="Proteomes" id="UP001596161"/>
    </source>
</evidence>
<dbReference type="SUPFAM" id="SSF47203">
    <property type="entry name" value="Acyl-CoA dehydrogenase C-terminal domain-like"/>
    <property type="match status" value="1"/>
</dbReference>
<dbReference type="PANTHER" id="PTHR48083:SF5">
    <property type="entry name" value="NRGC PROTEIN"/>
    <property type="match status" value="1"/>
</dbReference>
<dbReference type="InterPro" id="IPR013107">
    <property type="entry name" value="Acyl-CoA_DH_C"/>
</dbReference>
<evidence type="ECO:0000259" key="4">
    <source>
        <dbReference type="Pfam" id="PF08028"/>
    </source>
</evidence>
<dbReference type="InterPro" id="IPR036250">
    <property type="entry name" value="AcylCo_DH-like_C"/>
</dbReference>
<dbReference type="RefSeq" id="WP_378016703.1">
    <property type="nucleotide sequence ID" value="NZ_JBHSKT010000003.1"/>
</dbReference>
<keyword evidence="6" id="KW-1185">Reference proteome</keyword>
<protein>
    <submittedName>
        <fullName evidence="5">Acyl-CoA dehydrogenase family protein</fullName>
    </submittedName>
</protein>
<keyword evidence="1" id="KW-0560">Oxidoreductase</keyword>
<dbReference type="InterPro" id="IPR050741">
    <property type="entry name" value="Acyl-CoA_dehydrogenase"/>
</dbReference>
<evidence type="ECO:0000256" key="1">
    <source>
        <dbReference type="ARBA" id="ARBA00023002"/>
    </source>
</evidence>
<dbReference type="Gene3D" id="1.20.140.10">
    <property type="entry name" value="Butyryl-CoA Dehydrogenase, subunit A, domain 3"/>
    <property type="match status" value="1"/>
</dbReference>
<feature type="domain" description="Acyl-CoA dehydrogenase/oxidase N-terminal" evidence="3">
    <location>
        <begin position="4"/>
        <end position="89"/>
    </location>
</feature>
<name>A0ABW0E7H3_9BACT</name>